<dbReference type="Gene3D" id="3.90.850.10">
    <property type="entry name" value="Fumarylacetoacetase-like, C-terminal domain"/>
    <property type="match status" value="1"/>
</dbReference>
<dbReference type="Pfam" id="PF01557">
    <property type="entry name" value="FAA_hydrolase"/>
    <property type="match status" value="1"/>
</dbReference>
<dbReference type="EMBL" id="NIZV01000158">
    <property type="protein sequence ID" value="RSM03851.1"/>
    <property type="molecule type" value="Genomic_DNA"/>
</dbReference>
<evidence type="ECO:0008006" key="9">
    <source>
        <dbReference type="Google" id="ProtNLM"/>
    </source>
</evidence>
<evidence type="ECO:0000256" key="2">
    <source>
        <dbReference type="ARBA" id="ARBA00022723"/>
    </source>
</evidence>
<evidence type="ECO:0000313" key="7">
    <source>
        <dbReference type="EMBL" id="RSM03851.1"/>
    </source>
</evidence>
<evidence type="ECO:0000256" key="3">
    <source>
        <dbReference type="PROSITE-ProRule" id="PRU00339"/>
    </source>
</evidence>
<dbReference type="PANTHER" id="PTHR11820">
    <property type="entry name" value="ACYLPYRUVASE"/>
    <property type="match status" value="1"/>
</dbReference>
<feature type="region of interest" description="Disordered" evidence="4">
    <location>
        <begin position="1340"/>
        <end position="1382"/>
    </location>
</feature>
<name>A0A428TP85_9HYPO</name>
<dbReference type="GO" id="GO:0006107">
    <property type="term" value="P:oxaloacetate metabolic process"/>
    <property type="evidence" value="ECO:0007669"/>
    <property type="project" value="UniProtKB-ARBA"/>
</dbReference>
<dbReference type="Gene3D" id="1.25.40.10">
    <property type="entry name" value="Tetratricopeptide repeat domain"/>
    <property type="match status" value="2"/>
</dbReference>
<dbReference type="Proteomes" id="UP000288429">
    <property type="component" value="Unassembled WGS sequence"/>
</dbReference>
<dbReference type="InterPro" id="IPR036663">
    <property type="entry name" value="Fumarylacetoacetase_C_sf"/>
</dbReference>
<comment type="similarity">
    <text evidence="1">Belongs to the FAH family.</text>
</comment>
<evidence type="ECO:0000256" key="4">
    <source>
        <dbReference type="SAM" id="MobiDB-lite"/>
    </source>
</evidence>
<dbReference type="Pfam" id="PF12770">
    <property type="entry name" value="CHAT"/>
    <property type="match status" value="1"/>
</dbReference>
<feature type="domain" description="CHAT" evidence="6">
    <location>
        <begin position="1039"/>
        <end position="1311"/>
    </location>
</feature>
<proteinExistence type="inferred from homology"/>
<dbReference type="SUPFAM" id="SSF56529">
    <property type="entry name" value="FAH"/>
    <property type="match status" value="1"/>
</dbReference>
<feature type="compositionally biased region" description="Basic and acidic residues" evidence="4">
    <location>
        <begin position="1340"/>
        <end position="1357"/>
    </location>
</feature>
<dbReference type="PANTHER" id="PTHR11820:SF112">
    <property type="entry name" value="FUMARYLACETOACETATE HYDROLASE FAMILY PROTEIN (AFU_ORTHOLOGUE AFUA_1G02370)-RELATED"/>
    <property type="match status" value="1"/>
</dbReference>
<feature type="domain" description="Fumarylacetoacetase-like C-terminal" evidence="5">
    <location>
        <begin position="71"/>
        <end position="278"/>
    </location>
</feature>
<dbReference type="SUPFAM" id="SSF48452">
    <property type="entry name" value="TPR-like"/>
    <property type="match status" value="1"/>
</dbReference>
<evidence type="ECO:0000259" key="6">
    <source>
        <dbReference type="Pfam" id="PF12770"/>
    </source>
</evidence>
<evidence type="ECO:0000313" key="8">
    <source>
        <dbReference type="Proteomes" id="UP000288429"/>
    </source>
</evidence>
<organism evidence="7 8">
    <name type="scientific">Fusarium ambrosium</name>
    <dbReference type="NCBI Taxonomy" id="131363"/>
    <lineage>
        <taxon>Eukaryota</taxon>
        <taxon>Fungi</taxon>
        <taxon>Dikarya</taxon>
        <taxon>Ascomycota</taxon>
        <taxon>Pezizomycotina</taxon>
        <taxon>Sordariomycetes</taxon>
        <taxon>Hypocreomycetidae</taxon>
        <taxon>Hypocreales</taxon>
        <taxon>Nectriaceae</taxon>
        <taxon>Fusarium</taxon>
        <taxon>Fusarium solani species complex</taxon>
    </lineage>
</organism>
<dbReference type="GO" id="GO:0050163">
    <property type="term" value="F:oxaloacetate tautomerase activity"/>
    <property type="evidence" value="ECO:0007669"/>
    <property type="project" value="UniProtKB-ARBA"/>
</dbReference>
<accession>A0A428TP85</accession>
<comment type="caution">
    <text evidence="7">The sequence shown here is derived from an EMBL/GenBank/DDBJ whole genome shotgun (WGS) entry which is preliminary data.</text>
</comment>
<gene>
    <name evidence="7" type="ORF">CDV31_010317</name>
</gene>
<dbReference type="InterPro" id="IPR019734">
    <property type="entry name" value="TPR_rpt"/>
</dbReference>
<keyword evidence="3" id="KW-0802">TPR repeat</keyword>
<dbReference type="InterPro" id="IPR024983">
    <property type="entry name" value="CHAT_dom"/>
</dbReference>
<dbReference type="PROSITE" id="PS50005">
    <property type="entry name" value="TPR"/>
    <property type="match status" value="1"/>
</dbReference>
<evidence type="ECO:0000256" key="1">
    <source>
        <dbReference type="ARBA" id="ARBA00010211"/>
    </source>
</evidence>
<evidence type="ECO:0000259" key="5">
    <source>
        <dbReference type="Pfam" id="PF01557"/>
    </source>
</evidence>
<protein>
    <recommendedName>
        <fullName evidence="9">CHAT domain-containing protein</fullName>
    </recommendedName>
</protein>
<keyword evidence="8" id="KW-1185">Reference proteome</keyword>
<dbReference type="FunFam" id="3.90.850.10:FF:000002">
    <property type="entry name" value="2-hydroxyhepta-2,4-diene-1,7-dioate isomerase"/>
    <property type="match status" value="1"/>
</dbReference>
<feature type="repeat" description="TPR" evidence="3">
    <location>
        <begin position="618"/>
        <end position="651"/>
    </location>
</feature>
<sequence>MSFSRLIRFLAKDGNIYYGDAIVSSGVTDVGKVVQARVLRGSPWSKHEVTDQVEDVQSLLSPLAREDVRTVRCLGLNYEQHARETGTLIPKYPVLFFRPLTSLSGPFDPIPLPPIAQQAEGVDYECELVVVIGKEAREVPESEALEYVAGYAVGNDVSHREWQLRRGGTQWGFGKGFDGWAPFGPGIVSSKLIKDPQSLKISTKINGQTVQESNTGDMIFSVSKTIAFLSQGTTLLPGDLIFTGTPQGVGEVREPPLWLKNGDIVEVSLEGVGTCVNKHLSISTGPEAKSRKWGAERSELDIRLPMESIQDIVDAIRQAAEVLSQHPDDVGVQQALNVADRALNQLAAVFRQTGSLQDVNRIIECTELVLSVVPENHAFRATLLTDLSIALSERFSMMRSHGNPDDLDRAVQLSEENVTATRPGTEERIAALGNLNQMLQNLYDHTRDMQDIKRAIAVGKEAVGMIPKGWRYTAMILHKLAISRGKLYERTHDLDVAKHAIETAESAVDTAKSQNNKQGAAVVSNTLARILGRRSEQTGNAQDLDRAVDILTETVPQIPQHTRDYVAGLSYLATLLGIRYEQQGDVEDLNASIPYTKRVLQLMSDDDGDRPAQLYNLATRLAERGQYTGAVGDLDDAIDHGQQALSLAPQTHPERTNWLRGLSQFLGMRFRMGEKNLQDIQQAIDLSRQAAETVDRDDTQMRAAVANALSNLLKEKYEYDGKVAGLDEAIEVLGQVLQGGLSEDRPERGALEFGLGDVLRARYGRTGDATDLEKSREAFQRAWASLNSPLTIRIHAASQAGDIAAIWAKEHLKSNDSPDPSVLLRYWTEASTDFDNAVSLLHALSPRHMQNVNKQQMLKRFAGLGAHAAAAALNAKKDTSYALQQLELGRGVISGLVLDLRTDLSFLRGEHPGLADQFSRLRNMLDSGHITATLSSKGSSCEAGAQARRQAEKEFTSLLTKIRGEKGFESFLMPPTVQQLMDAADPDPAVVVNVSKFRCDAFIVEKHHIRLLELPLLSLEDIEANTKRLKGRPDSLPSVLEWLWSSAVHPILDALGFNNPLALQADSWPHIWWIPVGPLNSLPLHAAGYHTKHSGETALDRVMSSYSSSLKSLLAGRLQKMPQYDSNPINALLVSMKSTPNRSPLRYAELEVNMLEKLCPALNATPIRPVQHKADVLTQLSRCDIFHFAGHGTSNALDPSQSALLLRDWEKSPLTVEDLRNERLQEKPPFLAYLSACSTGANEVLGLVDEGIHLGYACQLAGFRHIVGTLWTVSDPFCVNVARKFYETIRDEGKTDAAVHRGLHLALRELRDVQVGAKTRGSGADAVEAVASNDKGEEMAIPGREDVNGNDGGKDGGRTVQRSGSRKGEGVGGEPEPSMNSLWVPFVHFGV</sequence>
<keyword evidence="2" id="KW-0479">Metal-binding</keyword>
<dbReference type="InterPro" id="IPR011234">
    <property type="entry name" value="Fumarylacetoacetase-like_C"/>
</dbReference>
<dbReference type="GO" id="GO:0046872">
    <property type="term" value="F:metal ion binding"/>
    <property type="evidence" value="ECO:0007669"/>
    <property type="project" value="UniProtKB-KW"/>
</dbReference>
<reference evidence="7 8" key="1">
    <citation type="submission" date="2017-06" db="EMBL/GenBank/DDBJ databases">
        <title>Cmopartive genomic analysis of Ambrosia Fusariam Clade fungi.</title>
        <authorList>
            <person name="Stajich J.E."/>
            <person name="Carrillo J."/>
            <person name="Kijimoto T."/>
            <person name="Eskalen A."/>
            <person name="O'Donnell K."/>
            <person name="Kasson M."/>
        </authorList>
    </citation>
    <scope>NUCLEOTIDE SEQUENCE [LARGE SCALE GENOMIC DNA]</scope>
    <source>
        <strain evidence="7 8">NRRL 20438</strain>
    </source>
</reference>
<dbReference type="InterPro" id="IPR011990">
    <property type="entry name" value="TPR-like_helical_dom_sf"/>
</dbReference>